<accession>A0AAV4S803</accession>
<keyword evidence="3" id="KW-1185">Reference proteome</keyword>
<protein>
    <submittedName>
        <fullName evidence="2">Uncharacterized protein</fullName>
    </submittedName>
</protein>
<gene>
    <name evidence="2" type="ORF">CDAR_214331</name>
</gene>
<name>A0AAV4S803_9ARAC</name>
<sequence>MCKLYSYSGNDERFATEDQPERQAEEQYSHFPVLHEQKKLFQIDQDLVRFEPKICELFSGSFGIAKNSNNPSLNDSTFA</sequence>
<dbReference type="Proteomes" id="UP001054837">
    <property type="component" value="Unassembled WGS sequence"/>
</dbReference>
<feature type="compositionally biased region" description="Basic and acidic residues" evidence="1">
    <location>
        <begin position="10"/>
        <end position="22"/>
    </location>
</feature>
<feature type="region of interest" description="Disordered" evidence="1">
    <location>
        <begin position="1"/>
        <end position="22"/>
    </location>
</feature>
<dbReference type="EMBL" id="BPLQ01007133">
    <property type="protein sequence ID" value="GIY28113.1"/>
    <property type="molecule type" value="Genomic_DNA"/>
</dbReference>
<evidence type="ECO:0000313" key="2">
    <source>
        <dbReference type="EMBL" id="GIY28113.1"/>
    </source>
</evidence>
<evidence type="ECO:0000256" key="1">
    <source>
        <dbReference type="SAM" id="MobiDB-lite"/>
    </source>
</evidence>
<proteinExistence type="predicted"/>
<comment type="caution">
    <text evidence="2">The sequence shown here is derived from an EMBL/GenBank/DDBJ whole genome shotgun (WGS) entry which is preliminary data.</text>
</comment>
<evidence type="ECO:0000313" key="3">
    <source>
        <dbReference type="Proteomes" id="UP001054837"/>
    </source>
</evidence>
<organism evidence="2 3">
    <name type="scientific">Caerostris darwini</name>
    <dbReference type="NCBI Taxonomy" id="1538125"/>
    <lineage>
        <taxon>Eukaryota</taxon>
        <taxon>Metazoa</taxon>
        <taxon>Ecdysozoa</taxon>
        <taxon>Arthropoda</taxon>
        <taxon>Chelicerata</taxon>
        <taxon>Arachnida</taxon>
        <taxon>Araneae</taxon>
        <taxon>Araneomorphae</taxon>
        <taxon>Entelegynae</taxon>
        <taxon>Araneoidea</taxon>
        <taxon>Araneidae</taxon>
        <taxon>Caerostris</taxon>
    </lineage>
</organism>
<reference evidence="2 3" key="1">
    <citation type="submission" date="2021-06" db="EMBL/GenBank/DDBJ databases">
        <title>Caerostris darwini draft genome.</title>
        <authorList>
            <person name="Kono N."/>
            <person name="Arakawa K."/>
        </authorList>
    </citation>
    <scope>NUCLEOTIDE SEQUENCE [LARGE SCALE GENOMIC DNA]</scope>
</reference>
<dbReference type="AlphaFoldDB" id="A0AAV4S803"/>